<dbReference type="GO" id="GO:0032259">
    <property type="term" value="P:methylation"/>
    <property type="evidence" value="ECO:0007669"/>
    <property type="project" value="UniProtKB-KW"/>
</dbReference>
<dbReference type="GO" id="GO:0008168">
    <property type="term" value="F:methyltransferase activity"/>
    <property type="evidence" value="ECO:0007669"/>
    <property type="project" value="UniProtKB-KW"/>
</dbReference>
<comment type="caution">
    <text evidence="1">The sequence shown here is derived from an EMBL/GenBank/DDBJ whole genome shotgun (WGS) entry which is preliminary data.</text>
</comment>
<dbReference type="InterPro" id="IPR029063">
    <property type="entry name" value="SAM-dependent_MTases_sf"/>
</dbReference>
<reference evidence="1 2" key="1">
    <citation type="submission" date="2019-04" db="EMBL/GenBank/DDBJ databases">
        <title>Pedobacter sp. AR-3-17 sp. nov., isolated from Arctic soil.</title>
        <authorList>
            <person name="Dahal R.H."/>
            <person name="Kim D.-U."/>
        </authorList>
    </citation>
    <scope>NUCLEOTIDE SEQUENCE [LARGE SCALE GENOMIC DNA]</scope>
    <source>
        <strain evidence="1 2">AR-3-17</strain>
    </source>
</reference>
<dbReference type="PANTHER" id="PTHR40036">
    <property type="entry name" value="MACROCIN O-METHYLTRANSFERASE"/>
    <property type="match status" value="1"/>
</dbReference>
<keyword evidence="1" id="KW-0489">Methyltransferase</keyword>
<protein>
    <submittedName>
        <fullName evidence="1">Macrocin O-methyltransferase</fullName>
    </submittedName>
</protein>
<dbReference type="RefSeq" id="WP_136825443.1">
    <property type="nucleotide sequence ID" value="NZ_SWBP01000002.1"/>
</dbReference>
<dbReference type="OrthoDB" id="9811332at2"/>
<dbReference type="EMBL" id="SWBP01000002">
    <property type="protein sequence ID" value="TKB98627.1"/>
    <property type="molecule type" value="Genomic_DNA"/>
</dbReference>
<proteinExistence type="predicted"/>
<accession>A0A4U1C0Z6</accession>
<dbReference type="Gene3D" id="3.40.50.150">
    <property type="entry name" value="Vaccinia Virus protein VP39"/>
    <property type="match status" value="1"/>
</dbReference>
<dbReference type="Proteomes" id="UP000308181">
    <property type="component" value="Unassembled WGS sequence"/>
</dbReference>
<keyword evidence="1" id="KW-0808">Transferase</keyword>
<dbReference type="Pfam" id="PF05711">
    <property type="entry name" value="TylF"/>
    <property type="match status" value="1"/>
</dbReference>
<dbReference type="SUPFAM" id="SSF53335">
    <property type="entry name" value="S-adenosyl-L-methionine-dependent methyltransferases"/>
    <property type="match status" value="1"/>
</dbReference>
<dbReference type="InterPro" id="IPR008884">
    <property type="entry name" value="TylF_MeTrfase"/>
</dbReference>
<organism evidence="1 2">
    <name type="scientific">Pedobacter cryophilus</name>
    <dbReference type="NCBI Taxonomy" id="2571271"/>
    <lineage>
        <taxon>Bacteria</taxon>
        <taxon>Pseudomonadati</taxon>
        <taxon>Bacteroidota</taxon>
        <taxon>Sphingobacteriia</taxon>
        <taxon>Sphingobacteriales</taxon>
        <taxon>Sphingobacteriaceae</taxon>
        <taxon>Pedobacter</taxon>
    </lineage>
</organism>
<gene>
    <name evidence="1" type="ORF">FA046_05780</name>
</gene>
<keyword evidence="2" id="KW-1185">Reference proteome</keyword>
<dbReference type="PANTHER" id="PTHR40036:SF1">
    <property type="entry name" value="MACROCIN O-METHYLTRANSFERASE"/>
    <property type="match status" value="1"/>
</dbReference>
<dbReference type="AlphaFoldDB" id="A0A4U1C0Z6"/>
<evidence type="ECO:0000313" key="2">
    <source>
        <dbReference type="Proteomes" id="UP000308181"/>
    </source>
</evidence>
<sequence>MKKIIKYFLSKLNLEIQRKKRNLDLSISSDSLKKINELHFLQNQLHEEYSLYFTLDDLTLDEIQKINNVKQYTMTGPLRMISLIRAVEYIVKNNIPGAFVECGVWKGGSMMLIAKTLIELGELNRELYLYDTFEGMATPSSNDISFDNKIASILLEKELSEKENGNNIWCYSNIEEVKNNLLSIGYNPNKIHFIKGKVEDTIPNQIPHQIALLRLDTDWYESTIHELEYLYPILVNKGVMIIDDYGQWMGQKKAVDEYILNNKLDIYLNRIDFSSRLAIKY</sequence>
<evidence type="ECO:0000313" key="1">
    <source>
        <dbReference type="EMBL" id="TKB98627.1"/>
    </source>
</evidence>
<name>A0A4U1C0Z6_9SPHI</name>